<feature type="compositionally biased region" description="Pro residues" evidence="1">
    <location>
        <begin position="1"/>
        <end position="10"/>
    </location>
</feature>
<reference evidence="3 4" key="1">
    <citation type="submission" date="2020-01" db="EMBL/GenBank/DDBJ databases">
        <title>Insect and environment-associated Actinomycetes.</title>
        <authorList>
            <person name="Currrie C."/>
            <person name="Chevrette M."/>
            <person name="Carlson C."/>
            <person name="Stubbendieck R."/>
            <person name="Wendt-Pienkowski E."/>
        </authorList>
    </citation>
    <scope>NUCLEOTIDE SEQUENCE [LARGE SCALE GENOMIC DNA]</scope>
    <source>
        <strain evidence="3 4">SID14438</strain>
    </source>
</reference>
<gene>
    <name evidence="2" type="ORF">ABR748_33435</name>
    <name evidence="3" type="ORF">G3I39_03760</name>
</gene>
<protein>
    <submittedName>
        <fullName evidence="3">Uncharacterized protein</fullName>
    </submittedName>
</protein>
<evidence type="ECO:0000313" key="5">
    <source>
        <dbReference type="Proteomes" id="UP001456562"/>
    </source>
</evidence>
<evidence type="ECO:0000313" key="4">
    <source>
        <dbReference type="Proteomes" id="UP000471648"/>
    </source>
</evidence>
<organism evidence="3 4">
    <name type="scientific">Streptomyces microflavus</name>
    <name type="common">Streptomyces lipmanii</name>
    <dbReference type="NCBI Taxonomy" id="1919"/>
    <lineage>
        <taxon>Bacteria</taxon>
        <taxon>Bacillati</taxon>
        <taxon>Actinomycetota</taxon>
        <taxon>Actinomycetes</taxon>
        <taxon>Kitasatosporales</taxon>
        <taxon>Streptomycetaceae</taxon>
        <taxon>Streptomyces</taxon>
    </lineage>
</organism>
<evidence type="ECO:0000256" key="1">
    <source>
        <dbReference type="SAM" id="MobiDB-lite"/>
    </source>
</evidence>
<comment type="caution">
    <text evidence="3">The sequence shown here is derived from an EMBL/GenBank/DDBJ whole genome shotgun (WGS) entry which is preliminary data.</text>
</comment>
<evidence type="ECO:0000313" key="2">
    <source>
        <dbReference type="EMBL" id="MER0429064.1"/>
    </source>
</evidence>
<dbReference type="RefSeq" id="WP_164356219.1">
    <property type="nucleotide sequence ID" value="NZ_JAAGME010000193.1"/>
</dbReference>
<reference evidence="2 5" key="2">
    <citation type="submission" date="2024-01" db="EMBL/GenBank/DDBJ databases">
        <title>Metagenomic exploration of the rhizosphere soil microbial community and their significance in facilitating the development of wild simulated ginseng.</title>
        <authorList>
            <person name="Huang J."/>
        </authorList>
    </citation>
    <scope>NUCLEOTIDE SEQUENCE [LARGE SCALE GENOMIC DNA]</scope>
    <source>
        <strain evidence="2 5">WY141</strain>
    </source>
</reference>
<evidence type="ECO:0000313" key="3">
    <source>
        <dbReference type="EMBL" id="NEB66190.1"/>
    </source>
</evidence>
<dbReference type="EMBL" id="JBEJUE010000049">
    <property type="protein sequence ID" value="MER0429064.1"/>
    <property type="molecule type" value="Genomic_DNA"/>
</dbReference>
<dbReference type="Proteomes" id="UP001456562">
    <property type="component" value="Unassembled WGS sequence"/>
</dbReference>
<dbReference type="AlphaFoldDB" id="A0A6N9V031"/>
<sequence length="203" mass="22555">MTSPLYPPAVPAGHPTSGPATGTEPFIGLDATVLDFWRFGMSDLRTNTLRGYLAEFLVARAVGTDRPRVEWDAFDVLTPEGIKVEVKATGFVQAWTQLKPRESRSWTISQTVPYDSAGRPCGPRGFQADVYVFAVHTARTNDEYNALDVDQWKFYVLSAPQIMTLPRDRNDRACATLLRVQERTQAVIYTELAATVGEAATRQ</sequence>
<name>A0A6N9V031_STRMI</name>
<dbReference type="EMBL" id="JAAGME010000193">
    <property type="protein sequence ID" value="NEB66190.1"/>
    <property type="molecule type" value="Genomic_DNA"/>
</dbReference>
<dbReference type="Proteomes" id="UP000471648">
    <property type="component" value="Unassembled WGS sequence"/>
</dbReference>
<accession>A0A6N9V031</accession>
<keyword evidence="5" id="KW-1185">Reference proteome</keyword>
<feature type="region of interest" description="Disordered" evidence="1">
    <location>
        <begin position="1"/>
        <end position="23"/>
    </location>
</feature>
<proteinExistence type="predicted"/>